<dbReference type="GO" id="GO:0005770">
    <property type="term" value="C:late endosome"/>
    <property type="evidence" value="ECO:0007669"/>
    <property type="project" value="TreeGrafter"/>
</dbReference>
<feature type="compositionally biased region" description="Polar residues" evidence="4">
    <location>
        <begin position="58"/>
        <end position="72"/>
    </location>
</feature>
<dbReference type="GO" id="GO:0006623">
    <property type="term" value="P:protein targeting to vacuole"/>
    <property type="evidence" value="ECO:0007669"/>
    <property type="project" value="InterPro"/>
</dbReference>
<evidence type="ECO:0000256" key="1">
    <source>
        <dbReference type="ARBA" id="ARBA00022448"/>
    </source>
</evidence>
<dbReference type="OrthoDB" id="244107at2759"/>
<dbReference type="InterPro" id="IPR057780">
    <property type="entry name" value="Beta-prop_Vps41"/>
</dbReference>
<dbReference type="InterPro" id="IPR000547">
    <property type="entry name" value="Clathrin_H-chain/VPS_repeat"/>
</dbReference>
<feature type="compositionally biased region" description="Basic and acidic residues" evidence="4">
    <location>
        <begin position="200"/>
        <end position="216"/>
    </location>
</feature>
<keyword evidence="1" id="KW-0813">Transport</keyword>
<feature type="compositionally biased region" description="Low complexity" evidence="4">
    <location>
        <begin position="915"/>
        <end position="927"/>
    </location>
</feature>
<dbReference type="InterPro" id="IPR036322">
    <property type="entry name" value="WD40_repeat_dom_sf"/>
</dbReference>
<evidence type="ECO:0000313" key="6">
    <source>
        <dbReference type="EMBL" id="KXS18477.1"/>
    </source>
</evidence>
<dbReference type="OMA" id="CYIRLQD"/>
<dbReference type="GO" id="GO:0016236">
    <property type="term" value="P:macroautophagy"/>
    <property type="evidence" value="ECO:0007669"/>
    <property type="project" value="TreeGrafter"/>
</dbReference>
<evidence type="ECO:0000259" key="5">
    <source>
        <dbReference type="Pfam" id="PF23411"/>
    </source>
</evidence>
<dbReference type="GO" id="GO:0034058">
    <property type="term" value="P:endosomal vesicle fusion"/>
    <property type="evidence" value="ECO:0007669"/>
    <property type="project" value="TreeGrafter"/>
</dbReference>
<dbReference type="STRING" id="1344416.A0A139ANY9"/>
<dbReference type="SMART" id="SM00299">
    <property type="entry name" value="CLH"/>
    <property type="match status" value="1"/>
</dbReference>
<feature type="compositionally biased region" description="Basic and acidic residues" evidence="4">
    <location>
        <begin position="1040"/>
        <end position="1053"/>
    </location>
</feature>
<evidence type="ECO:0000256" key="3">
    <source>
        <dbReference type="PROSITE-ProRule" id="PRU01006"/>
    </source>
</evidence>
<dbReference type="GO" id="GO:0030897">
    <property type="term" value="C:HOPS complex"/>
    <property type="evidence" value="ECO:0007669"/>
    <property type="project" value="TreeGrafter"/>
</dbReference>
<keyword evidence="2" id="KW-0653">Protein transport</keyword>
<dbReference type="PANTHER" id="PTHR12616:SF1">
    <property type="entry name" value="VACUOLAR PROTEIN SORTING-ASSOCIATED PROTEIN 41 HOMOLOG"/>
    <property type="match status" value="1"/>
</dbReference>
<dbReference type="Gene3D" id="2.130.10.10">
    <property type="entry name" value="YVTN repeat-like/Quinoprotein amine dehydrogenase"/>
    <property type="match status" value="1"/>
</dbReference>
<evidence type="ECO:0000313" key="7">
    <source>
        <dbReference type="Proteomes" id="UP000070544"/>
    </source>
</evidence>
<feature type="region of interest" description="Disordered" evidence="4">
    <location>
        <begin position="1"/>
        <end position="157"/>
    </location>
</feature>
<dbReference type="PROSITE" id="PS50236">
    <property type="entry name" value="CHCR"/>
    <property type="match status" value="1"/>
</dbReference>
<keyword evidence="7" id="KW-1185">Reference proteome</keyword>
<gene>
    <name evidence="6" type="ORF">M427DRAFT_211299</name>
</gene>
<feature type="compositionally biased region" description="Low complexity" evidence="4">
    <location>
        <begin position="76"/>
        <end position="89"/>
    </location>
</feature>
<accession>A0A139ANY9</accession>
<dbReference type="InterPro" id="IPR011990">
    <property type="entry name" value="TPR-like_helical_dom_sf"/>
</dbReference>
<feature type="repeat" description="CHCR" evidence="3">
    <location>
        <begin position="952"/>
        <end position="1129"/>
    </location>
</feature>
<name>A0A139ANY9_GONPJ</name>
<reference evidence="6 7" key="1">
    <citation type="journal article" date="2015" name="Genome Biol. Evol.">
        <title>Phylogenomic analyses indicate that early fungi evolved digesting cell walls of algal ancestors of land plants.</title>
        <authorList>
            <person name="Chang Y."/>
            <person name="Wang S."/>
            <person name="Sekimoto S."/>
            <person name="Aerts A.L."/>
            <person name="Choi C."/>
            <person name="Clum A."/>
            <person name="LaButti K.M."/>
            <person name="Lindquist E.A."/>
            <person name="Yee Ngan C."/>
            <person name="Ohm R.A."/>
            <person name="Salamov A.A."/>
            <person name="Grigoriev I.V."/>
            <person name="Spatafora J.W."/>
            <person name="Berbee M.L."/>
        </authorList>
    </citation>
    <scope>NUCLEOTIDE SEQUENCE [LARGE SCALE GENOMIC DNA]</scope>
    <source>
        <strain evidence="6 7">JEL478</strain>
    </source>
</reference>
<dbReference type="Proteomes" id="UP000070544">
    <property type="component" value="Unassembled WGS sequence"/>
</dbReference>
<proteinExistence type="predicted"/>
<feature type="compositionally biased region" description="Acidic residues" evidence="4">
    <location>
        <begin position="272"/>
        <end position="287"/>
    </location>
</feature>
<feature type="domain" description="Vps41 beta-propeller" evidence="5">
    <location>
        <begin position="316"/>
        <end position="662"/>
    </location>
</feature>
<dbReference type="Pfam" id="PF23556">
    <property type="entry name" value="TPR_Vps41"/>
    <property type="match status" value="3"/>
</dbReference>
<feature type="region of interest" description="Disordered" evidence="4">
    <location>
        <begin position="186"/>
        <end position="216"/>
    </location>
</feature>
<feature type="region of interest" description="Disordered" evidence="4">
    <location>
        <begin position="907"/>
        <end position="927"/>
    </location>
</feature>
<evidence type="ECO:0000256" key="4">
    <source>
        <dbReference type="SAM" id="MobiDB-lite"/>
    </source>
</evidence>
<dbReference type="EMBL" id="KQ965742">
    <property type="protein sequence ID" value="KXS18477.1"/>
    <property type="molecule type" value="Genomic_DNA"/>
</dbReference>
<feature type="compositionally biased region" description="Polar residues" evidence="4">
    <location>
        <begin position="127"/>
        <end position="141"/>
    </location>
</feature>
<dbReference type="Gene3D" id="1.25.40.10">
    <property type="entry name" value="Tetratricopeptide repeat domain"/>
    <property type="match status" value="1"/>
</dbReference>
<evidence type="ECO:0000256" key="2">
    <source>
        <dbReference type="ARBA" id="ARBA00022927"/>
    </source>
</evidence>
<dbReference type="PANTHER" id="PTHR12616">
    <property type="entry name" value="VACUOLAR PROTEIN SORTING VPS41"/>
    <property type="match status" value="1"/>
</dbReference>
<dbReference type="SUPFAM" id="SSF57850">
    <property type="entry name" value="RING/U-box"/>
    <property type="match status" value="1"/>
</dbReference>
<feature type="region of interest" description="Disordered" evidence="4">
    <location>
        <begin position="250"/>
        <end position="287"/>
    </location>
</feature>
<dbReference type="SUPFAM" id="SSF50978">
    <property type="entry name" value="WD40 repeat-like"/>
    <property type="match status" value="1"/>
</dbReference>
<sequence length="1361" mass="149677">MSSVENGDPVSPNPSHDLTMSSVEIGDESNRVSNSSRRGFGSAFSNDGGHLDEVAGAGSTTINTPAASSQLSAPLRSRSASTRFSRTFTLPGPEIPDRETQSTVSNLTDGNDEVSAADRQLDASVVPGSSNSLPSVTTQPSAPLPNAPQGAPSDYPDLVVQHNFVQPRRVKSRRTTANSLTLTAMAQAVPISRPPSSLGHHSDDRSGENASGDDHLMPVDEALGMAARSNIEGNKSPDALAGEAVALETPSAKKLSSPPAEGVLPAEHHSQEEEEEEEEEDEEDNYDEGATDSILDALQQSSEDGSEDLDDQEPRLKYHRLGGALGGLLKKDMVSCMAVSDKFIALGTHWGSVHILDPSGNAIKHFQCHTATVNEISLDRAMEFVASASDDGRVVINSLYGAETTPFVFRRPIKAVAIEPNFAKSTTRQVLSGGMAEQVCLTGKGWWGNSTNVVHQGEGPIYTVKWNVYMAWANDQGIRVHDPRKSADRGLLPRPENSPRPDLFRCNLVWKSETELLVGWADAVMVANVPEGPGAEGDKKIEIVHVFRTDYVVCGIAPLSPITPSDPQLLVLLAYRVDKSELASVDSVADPSAESATTGKTRRKLAKPPEVRVVELDGEEVANDGLSVHGYEYYQANDYRLDFLPVESTYYLVSPKDVVMARPRDLSDHIDWLLERQRYEEALAAAEAAGEEYTGRVAVHDIVDIGQKYLQTLTAEGRYADAAAASPKIIRGDTALWEKWVYTFRDSKQLHALVPYLPTGNPQLRAQVYEMVLVQLLARDYMIFLETVRKWPPSLYNVQAIIATAEERRHEVSPPSDVLVLQALAHLYSANKTFDMSFYYHLILKTPNCIDMVTRHNLFQSLPGKISLMFEYDEFMLTHDESGSKILSDIATEMGMPPDTQNRVPVLTRPGSEVPAQATSSLSSTSTSASLPLFPPLVHVRALMRSPSVTLLVANTDRVAPALVVNELREHNQSKYLFIYLERLWRTDPSSPDVATYADMIVELFAEYDPSRLMEFLKGGRAPAADDEEDDDPNSVYTKSEADGEGTPRETEKTYDLRRAYAVCEARRMIPEMVYLLGKMGDNKRALQLIIGGLGDIRKAIDFAKDQNDADLWDDLINYSMSNPSFIVILLENINAHIDPIKIIKRIDDGMQIPGLKKALVKVLEDYGVQAALREGCEKILISDTIGLLEQLYFAQRRAMSFDAEVLCAMCNSAIAGTSETSAAVLFFCRHWFHERCLSSNLNIDNLAPALEQSYMAVDHTLSVEKRIRLVYLADDKAGLVSPIFGDEGIDDFSSDLGAIGRIGGSARVRKRLTRDRRLFCPLCSTRSHRTNAKESRPFFANDSSLRSEALSFKTRGRINA</sequence>
<protein>
    <recommendedName>
        <fullName evidence="5">Vps41 beta-propeller domain-containing protein</fullName>
    </recommendedName>
</protein>
<dbReference type="InterPro" id="IPR015943">
    <property type="entry name" value="WD40/YVTN_repeat-like_dom_sf"/>
</dbReference>
<feature type="compositionally biased region" description="Polar residues" evidence="4">
    <location>
        <begin position="13"/>
        <end position="22"/>
    </location>
</feature>
<dbReference type="GO" id="GO:0009267">
    <property type="term" value="P:cellular response to starvation"/>
    <property type="evidence" value="ECO:0007669"/>
    <property type="project" value="TreeGrafter"/>
</dbReference>
<dbReference type="InterPro" id="IPR045111">
    <property type="entry name" value="Vps41/Vps8"/>
</dbReference>
<feature type="region of interest" description="Disordered" evidence="4">
    <location>
        <begin position="1021"/>
        <end position="1053"/>
    </location>
</feature>
<organism evidence="6 7">
    <name type="scientific">Gonapodya prolifera (strain JEL478)</name>
    <name type="common">Monoblepharis prolifera</name>
    <dbReference type="NCBI Taxonomy" id="1344416"/>
    <lineage>
        <taxon>Eukaryota</taxon>
        <taxon>Fungi</taxon>
        <taxon>Fungi incertae sedis</taxon>
        <taxon>Chytridiomycota</taxon>
        <taxon>Chytridiomycota incertae sedis</taxon>
        <taxon>Monoblepharidomycetes</taxon>
        <taxon>Monoblepharidales</taxon>
        <taxon>Gonapodyaceae</taxon>
        <taxon>Gonapodya</taxon>
    </lineage>
</organism>
<dbReference type="Pfam" id="PF23411">
    <property type="entry name" value="Beta-prop_Vps41"/>
    <property type="match status" value="1"/>
</dbReference>